<sequence length="75" mass="8891">MLTEDEFKNWCRRLNMTELARKSIELIRSSEPSRLVGGGRKNVSGRYPSRKMRNTIQFESHRNELAHIYRTHLTS</sequence>
<dbReference type="RefSeq" id="WP_190421520.1">
    <property type="nucleotide sequence ID" value="NZ_JAMPKK010000100.1"/>
</dbReference>
<comment type="caution">
    <text evidence="1">The sequence shown here is derived from an EMBL/GenBank/DDBJ whole genome shotgun (WGS) entry which is preliminary data.</text>
</comment>
<proteinExistence type="predicted"/>
<accession>A0ABV0JX53</accession>
<evidence type="ECO:0000313" key="1">
    <source>
        <dbReference type="EMBL" id="MEP0867987.1"/>
    </source>
</evidence>
<dbReference type="Proteomes" id="UP001442494">
    <property type="component" value="Unassembled WGS sequence"/>
</dbReference>
<keyword evidence="2" id="KW-1185">Reference proteome</keyword>
<organism evidence="1 2">
    <name type="scientific">Funiculus sociatus GB2-A5</name>
    <dbReference type="NCBI Taxonomy" id="2933946"/>
    <lineage>
        <taxon>Bacteria</taxon>
        <taxon>Bacillati</taxon>
        <taxon>Cyanobacteriota</taxon>
        <taxon>Cyanophyceae</taxon>
        <taxon>Coleofasciculales</taxon>
        <taxon>Coleofasciculaceae</taxon>
        <taxon>Funiculus</taxon>
    </lineage>
</organism>
<reference evidence="1 2" key="1">
    <citation type="submission" date="2022-04" db="EMBL/GenBank/DDBJ databases">
        <title>Positive selection, recombination, and allopatry shape intraspecific diversity of widespread and dominant cyanobacteria.</title>
        <authorList>
            <person name="Wei J."/>
            <person name="Shu W."/>
            <person name="Hu C."/>
        </authorList>
    </citation>
    <scope>NUCLEOTIDE SEQUENCE [LARGE SCALE GENOMIC DNA]</scope>
    <source>
        <strain evidence="1 2">GB2-A5</strain>
    </source>
</reference>
<gene>
    <name evidence="1" type="ORF">NDI37_26455</name>
</gene>
<protein>
    <submittedName>
        <fullName evidence="1">Uncharacterized protein</fullName>
    </submittedName>
</protein>
<evidence type="ECO:0000313" key="2">
    <source>
        <dbReference type="Proteomes" id="UP001442494"/>
    </source>
</evidence>
<dbReference type="EMBL" id="JAMPKK010000100">
    <property type="protein sequence ID" value="MEP0867987.1"/>
    <property type="molecule type" value="Genomic_DNA"/>
</dbReference>
<name>A0ABV0JX53_9CYAN</name>